<dbReference type="AlphaFoldDB" id="A0AAE1F7M9"/>
<evidence type="ECO:0000313" key="2">
    <source>
        <dbReference type="EMBL" id="KAK3885885.1"/>
    </source>
</evidence>
<protein>
    <submittedName>
        <fullName evidence="1">Uncharacterized protein</fullName>
    </submittedName>
</protein>
<accession>A0AAE1F7M9</accession>
<organism evidence="1 3">
    <name type="scientific">Petrolisthes cinctipes</name>
    <name type="common">Flat porcelain crab</name>
    <dbReference type="NCBI Taxonomy" id="88211"/>
    <lineage>
        <taxon>Eukaryota</taxon>
        <taxon>Metazoa</taxon>
        <taxon>Ecdysozoa</taxon>
        <taxon>Arthropoda</taxon>
        <taxon>Crustacea</taxon>
        <taxon>Multicrustacea</taxon>
        <taxon>Malacostraca</taxon>
        <taxon>Eumalacostraca</taxon>
        <taxon>Eucarida</taxon>
        <taxon>Decapoda</taxon>
        <taxon>Pleocyemata</taxon>
        <taxon>Anomura</taxon>
        <taxon>Galatheoidea</taxon>
        <taxon>Porcellanidae</taxon>
        <taxon>Petrolisthes</taxon>
    </lineage>
</organism>
<sequence length="158" mass="17625">MLVTVNEADAALKPQEQRQPPLQLQAMEIELPRARLSRILCALDKFKYELKNTETSKQRTSKVIFGLNELFKYYTDKHNTEISKKKQSLITRYLGGNRQKREQEIDENASFVSTIDFEGITDEVNEINTERIASGSGCVVAGEDSGVTLGGGAAGWPT</sequence>
<keyword evidence="3" id="KW-1185">Reference proteome</keyword>
<dbReference type="EMBL" id="JAWQEG010000758">
    <property type="protein sequence ID" value="KAK3885885.1"/>
    <property type="molecule type" value="Genomic_DNA"/>
</dbReference>
<name>A0AAE1F7M9_PETCI</name>
<evidence type="ECO:0000313" key="3">
    <source>
        <dbReference type="Proteomes" id="UP001286313"/>
    </source>
</evidence>
<dbReference type="EMBL" id="JAWQEG010002952">
    <property type="protein sequence ID" value="KAK3868738.1"/>
    <property type="molecule type" value="Genomic_DNA"/>
</dbReference>
<dbReference type="Proteomes" id="UP001286313">
    <property type="component" value="Unassembled WGS sequence"/>
</dbReference>
<proteinExistence type="predicted"/>
<reference evidence="1" key="1">
    <citation type="submission" date="2023-10" db="EMBL/GenBank/DDBJ databases">
        <title>Genome assemblies of two species of porcelain crab, Petrolisthes cinctipes and Petrolisthes manimaculis (Anomura: Porcellanidae).</title>
        <authorList>
            <person name="Angst P."/>
        </authorList>
    </citation>
    <scope>NUCLEOTIDE SEQUENCE</scope>
    <source>
        <strain evidence="1">PB745_01</strain>
        <tissue evidence="1">Gill</tissue>
    </source>
</reference>
<comment type="caution">
    <text evidence="1">The sequence shown here is derived from an EMBL/GenBank/DDBJ whole genome shotgun (WGS) entry which is preliminary data.</text>
</comment>
<gene>
    <name evidence="2" type="ORF">Pcinc_009946</name>
    <name evidence="1" type="ORF">Pcinc_025906</name>
</gene>
<evidence type="ECO:0000313" key="1">
    <source>
        <dbReference type="EMBL" id="KAK3868738.1"/>
    </source>
</evidence>